<dbReference type="GO" id="GO:0004519">
    <property type="term" value="F:endonuclease activity"/>
    <property type="evidence" value="ECO:0007669"/>
    <property type="project" value="UniProtKB-KW"/>
</dbReference>
<name>A0A1I9SEE2_9CAUD</name>
<evidence type="ECO:0000256" key="1">
    <source>
        <dbReference type="ARBA" id="ARBA00023015"/>
    </source>
</evidence>
<dbReference type="EMBL" id="KX237514">
    <property type="protein sequence ID" value="AOZ65219.1"/>
    <property type="molecule type" value="Genomic_DNA"/>
</dbReference>
<proteinExistence type="predicted"/>
<dbReference type="SUPFAM" id="SSF54060">
    <property type="entry name" value="His-Me finger endonucleases"/>
    <property type="match status" value="1"/>
</dbReference>
<evidence type="ECO:0000256" key="3">
    <source>
        <dbReference type="ARBA" id="ARBA00023163"/>
    </source>
</evidence>
<dbReference type="SUPFAM" id="SSF54171">
    <property type="entry name" value="DNA-binding domain"/>
    <property type="match status" value="1"/>
</dbReference>
<dbReference type="InterPro" id="IPR001471">
    <property type="entry name" value="AP2/ERF_dom"/>
</dbReference>
<keyword evidence="5" id="KW-0255">Endonuclease</keyword>
<dbReference type="GO" id="GO:0003700">
    <property type="term" value="F:DNA-binding transcription factor activity"/>
    <property type="evidence" value="ECO:0007669"/>
    <property type="project" value="InterPro"/>
</dbReference>
<keyword evidence="1" id="KW-0805">Transcription regulation</keyword>
<keyword evidence="5" id="KW-0378">Hydrolase</keyword>
<evidence type="ECO:0000256" key="2">
    <source>
        <dbReference type="ARBA" id="ARBA00023125"/>
    </source>
</evidence>
<dbReference type="PROSITE" id="PS51032">
    <property type="entry name" value="AP2_ERF"/>
    <property type="match status" value="1"/>
</dbReference>
<feature type="domain" description="AP2/ERF" evidence="4">
    <location>
        <begin position="83"/>
        <end position="153"/>
    </location>
</feature>
<evidence type="ECO:0000259" key="4">
    <source>
        <dbReference type="PROSITE" id="PS51032"/>
    </source>
</evidence>
<accession>A0A1I9SEE2</accession>
<reference evidence="5 6" key="1">
    <citation type="submission" date="2016-05" db="EMBL/GenBank/DDBJ databases">
        <title>Complete genome sequence of bacteriophage vB_KpnP_KpV48 lytic for Klebsiella pneumoniae.</title>
        <authorList>
            <person name="Komisarova E.V."/>
            <person name="Krasilnikova V.M."/>
            <person name="Kislichkina A.A."/>
            <person name="Myakinina V.P."/>
            <person name="Volozhantsev N.V."/>
        </authorList>
    </citation>
    <scope>NUCLEOTIDE SEQUENCE [LARGE SCALE GENOMIC DNA]</scope>
</reference>
<dbReference type="Gene3D" id="3.90.75.20">
    <property type="match status" value="1"/>
</dbReference>
<dbReference type="GO" id="GO:0003677">
    <property type="term" value="F:DNA binding"/>
    <property type="evidence" value="ECO:0007669"/>
    <property type="project" value="UniProtKB-KW"/>
</dbReference>
<organism evidence="5 6">
    <name type="scientific">Klebsiella phage vB_KpnP_KpV48</name>
    <dbReference type="NCBI Taxonomy" id="1912319"/>
    <lineage>
        <taxon>Viruses</taxon>
        <taxon>Duplodnaviria</taxon>
        <taxon>Heunggongvirae</taxon>
        <taxon>Uroviricota</taxon>
        <taxon>Caudoviricetes</taxon>
        <taxon>Autographivirales</taxon>
        <taxon>Autoscriptoviridae</taxon>
        <taxon>Slopekvirinae</taxon>
        <taxon>Drulisvirus</taxon>
        <taxon>Drulisvirus KpV48</taxon>
    </lineage>
</organism>
<sequence length="153" mass="17677">MRLKENKRANPEWKYDPITGVITKDGVPKGSYSGGYLLVWYKGKMCKAHRLAFELQGLDTPAVVDHINGVRDDNRWCNLRAATHRGNSCNRRNVSRSGFKKGAYYNSRRKQWYSRIRVNGRHIYLGTFKSEEEAHNTFCKAALEYHGSFYNPG</sequence>
<dbReference type="InterPro" id="IPR036955">
    <property type="entry name" value="AP2/ERF_dom_sf"/>
</dbReference>
<dbReference type="InterPro" id="IPR016177">
    <property type="entry name" value="DNA-bd_dom_sf"/>
</dbReference>
<dbReference type="Pfam" id="PF13392">
    <property type="entry name" value="HNH_3"/>
    <property type="match status" value="1"/>
</dbReference>
<keyword evidence="5" id="KW-0540">Nuclease</keyword>
<keyword evidence="2" id="KW-0238">DNA-binding</keyword>
<protein>
    <submittedName>
        <fullName evidence="5">Putative HNH endonuclease</fullName>
    </submittedName>
</protein>
<evidence type="ECO:0000313" key="5">
    <source>
        <dbReference type="EMBL" id="AOZ65219.1"/>
    </source>
</evidence>
<evidence type="ECO:0000313" key="6">
    <source>
        <dbReference type="Proteomes" id="UP000222009"/>
    </source>
</evidence>
<keyword evidence="3" id="KW-0804">Transcription</keyword>
<dbReference type="InterPro" id="IPR003615">
    <property type="entry name" value="HNH_nuc"/>
</dbReference>
<dbReference type="Proteomes" id="UP000222009">
    <property type="component" value="Segment"/>
</dbReference>
<dbReference type="Gene3D" id="3.30.730.10">
    <property type="entry name" value="AP2/ERF domain"/>
    <property type="match status" value="1"/>
</dbReference>
<keyword evidence="6" id="KW-1185">Reference proteome</keyword>
<gene>
    <name evidence="5" type="ORF">kpv48_11</name>
</gene>
<dbReference type="InterPro" id="IPR044925">
    <property type="entry name" value="His-Me_finger_sf"/>
</dbReference>